<evidence type="ECO:0000313" key="2">
    <source>
        <dbReference type="Proteomes" id="UP000270868"/>
    </source>
</evidence>
<accession>A0A428H8G3</accession>
<dbReference type="AlphaFoldDB" id="A0A428H8G3"/>
<dbReference type="RefSeq" id="WP_125372752.1">
    <property type="nucleotide sequence ID" value="NZ_CAUUYS010000004.1"/>
</dbReference>
<protein>
    <submittedName>
        <fullName evidence="1">Uncharacterized protein</fullName>
    </submittedName>
</protein>
<sequence>MTIEKELNRIVESISLIQTSQAEVPFSEEALEDFTDYLRAYIPNHVGWIKKGNEKLVQSLTKDNQLDREAISQMIVGLHNLSLDFEELCDILLKLSDEIDRKN</sequence>
<comment type="caution">
    <text evidence="1">The sequence shown here is derived from an EMBL/GenBank/DDBJ whole genome shotgun (WGS) entry which is preliminary data.</text>
</comment>
<organism evidence="1 2">
    <name type="scientific">Streptococcus cristatus</name>
    <dbReference type="NCBI Taxonomy" id="45634"/>
    <lineage>
        <taxon>Bacteria</taxon>
        <taxon>Bacillati</taxon>
        <taxon>Bacillota</taxon>
        <taxon>Bacilli</taxon>
        <taxon>Lactobacillales</taxon>
        <taxon>Streptococcaceae</taxon>
        <taxon>Streptococcus</taxon>
    </lineage>
</organism>
<gene>
    <name evidence="1" type="ORF">D8792_02365</name>
</gene>
<name>A0A428H8G3_STRCR</name>
<evidence type="ECO:0000313" key="1">
    <source>
        <dbReference type="EMBL" id="RSJ92073.1"/>
    </source>
</evidence>
<reference evidence="1 2" key="1">
    <citation type="submission" date="2018-11" db="EMBL/GenBank/DDBJ databases">
        <title>Species Designations Belie Phenotypic and Genotypic Heterogeneity in Oral Streptococci.</title>
        <authorList>
            <person name="Velsko I."/>
        </authorList>
    </citation>
    <scope>NUCLEOTIDE SEQUENCE [LARGE SCALE GENOMIC DNA]</scope>
    <source>
        <strain evidence="1 2">A52</strain>
    </source>
</reference>
<dbReference type="EMBL" id="RJPS01000002">
    <property type="protein sequence ID" value="RSJ92073.1"/>
    <property type="molecule type" value="Genomic_DNA"/>
</dbReference>
<dbReference type="Proteomes" id="UP000270868">
    <property type="component" value="Unassembled WGS sequence"/>
</dbReference>
<proteinExistence type="predicted"/>